<feature type="region of interest" description="Disordered" evidence="1">
    <location>
        <begin position="159"/>
        <end position="203"/>
    </location>
</feature>
<dbReference type="AlphaFoldDB" id="A0AA39ZJP4"/>
<reference evidence="2" key="1">
    <citation type="submission" date="2023-06" db="EMBL/GenBank/DDBJ databases">
        <title>Genome-scale phylogeny and comparative genomics of the fungal order Sordariales.</title>
        <authorList>
            <consortium name="Lawrence Berkeley National Laboratory"/>
            <person name="Hensen N."/>
            <person name="Bonometti L."/>
            <person name="Westerberg I."/>
            <person name="Brannstrom I.O."/>
            <person name="Guillou S."/>
            <person name="Cros-Aarteil S."/>
            <person name="Calhoun S."/>
            <person name="Haridas S."/>
            <person name="Kuo A."/>
            <person name="Mondo S."/>
            <person name="Pangilinan J."/>
            <person name="Riley R."/>
            <person name="Labutti K."/>
            <person name="Andreopoulos B."/>
            <person name="Lipzen A."/>
            <person name="Chen C."/>
            <person name="Yanf M."/>
            <person name="Daum C."/>
            <person name="Ng V."/>
            <person name="Clum A."/>
            <person name="Steindorff A."/>
            <person name="Ohm R."/>
            <person name="Martin F."/>
            <person name="Silar P."/>
            <person name="Natvig D."/>
            <person name="Lalanne C."/>
            <person name="Gautier V."/>
            <person name="Ament-Velasquez S.L."/>
            <person name="Kruys A."/>
            <person name="Hutchinson M.I."/>
            <person name="Powell A.J."/>
            <person name="Barry K."/>
            <person name="Miller A.N."/>
            <person name="Grigoriev I.V."/>
            <person name="Debuchy R."/>
            <person name="Gladieux P."/>
            <person name="Thoren M.H."/>
            <person name="Johannesson H."/>
        </authorList>
    </citation>
    <scope>NUCLEOTIDE SEQUENCE</scope>
    <source>
        <strain evidence="2">CBS 307.81</strain>
    </source>
</reference>
<feature type="compositionally biased region" description="Low complexity" evidence="1">
    <location>
        <begin position="171"/>
        <end position="188"/>
    </location>
</feature>
<feature type="region of interest" description="Disordered" evidence="1">
    <location>
        <begin position="318"/>
        <end position="344"/>
    </location>
</feature>
<feature type="compositionally biased region" description="Low complexity" evidence="1">
    <location>
        <begin position="71"/>
        <end position="86"/>
    </location>
</feature>
<proteinExistence type="predicted"/>
<comment type="caution">
    <text evidence="2">The sequence shown here is derived from an EMBL/GenBank/DDBJ whole genome shotgun (WGS) entry which is preliminary data.</text>
</comment>
<feature type="compositionally biased region" description="Low complexity" evidence="1">
    <location>
        <begin position="324"/>
        <end position="339"/>
    </location>
</feature>
<name>A0AA39ZJP4_9PEZI</name>
<evidence type="ECO:0000256" key="1">
    <source>
        <dbReference type="SAM" id="MobiDB-lite"/>
    </source>
</evidence>
<feature type="region of interest" description="Disordered" evidence="1">
    <location>
        <begin position="236"/>
        <end position="263"/>
    </location>
</feature>
<evidence type="ECO:0000313" key="2">
    <source>
        <dbReference type="EMBL" id="KAK0672170.1"/>
    </source>
</evidence>
<dbReference type="EMBL" id="JAULSY010000015">
    <property type="protein sequence ID" value="KAK0672170.1"/>
    <property type="molecule type" value="Genomic_DNA"/>
</dbReference>
<protein>
    <recommendedName>
        <fullName evidence="4">Only prolin and serin are matching in the corresponding protein</fullName>
    </recommendedName>
</protein>
<evidence type="ECO:0000313" key="3">
    <source>
        <dbReference type="Proteomes" id="UP001174997"/>
    </source>
</evidence>
<feature type="compositionally biased region" description="Low complexity" evidence="1">
    <location>
        <begin position="247"/>
        <end position="263"/>
    </location>
</feature>
<organism evidence="2 3">
    <name type="scientific">Cercophora samala</name>
    <dbReference type="NCBI Taxonomy" id="330535"/>
    <lineage>
        <taxon>Eukaryota</taxon>
        <taxon>Fungi</taxon>
        <taxon>Dikarya</taxon>
        <taxon>Ascomycota</taxon>
        <taxon>Pezizomycotina</taxon>
        <taxon>Sordariomycetes</taxon>
        <taxon>Sordariomycetidae</taxon>
        <taxon>Sordariales</taxon>
        <taxon>Lasiosphaeriaceae</taxon>
        <taxon>Cercophora</taxon>
    </lineage>
</organism>
<feature type="region of interest" description="Disordered" evidence="1">
    <location>
        <begin position="63"/>
        <end position="126"/>
    </location>
</feature>
<gene>
    <name evidence="2" type="ORF">QBC41DRAFT_217675</name>
</gene>
<sequence>MSTQLKELRLPQLVEERRKHELQLQQQQLQLQQQLPPPCLDEEQHAQLFYTFNSASSSSDFALPSPVTPTFSRSSQQARFSSSSSSLETTDSPASPVHPVHIIKPSTKLPLPDVQEDPSEREEDDTAVIVSEYGDTEFPTWSYCLCDAGCSCDYNNDTRKGRSTHPYSVTGSDYDLGSLSDGDFNGSPRSRKRRGGSDAGIASWGTRLGSRLTSLPRWRSASVSRRANLAFSPASDPALAERRRPSFSRAASSRSSSVSVPAMARVPESVPATPALSFYESTDSIVPSSPPDIQPAAMGKSLERERSMATTPLLPPLMMEKAGPPTQSQSPQTSPLQSPAVVPSPMPEFPVQAPYPTPPLSTKASFTSLRRGTVSSIFSDLPSPVVTTPTILVEQQPDAWSDLLGHANFTIDPKPYVPEKADLNTFQAFRADWNLARTNYAKHLGRTGEHYGTTSKTYALTETKWAEIEREWQQAEQALIQRLGQLGNGDLSIISHLRRTAEEMVPSGIPQIQNNDGKFPALGDSEIVGPMTRDAVMVRDGHDEKRSASIWLKNLAEKVGLRK</sequence>
<dbReference type="Proteomes" id="UP001174997">
    <property type="component" value="Unassembled WGS sequence"/>
</dbReference>
<feature type="region of interest" description="Disordered" evidence="1">
    <location>
        <begin position="281"/>
        <end position="305"/>
    </location>
</feature>
<accession>A0AA39ZJP4</accession>
<keyword evidence="3" id="KW-1185">Reference proteome</keyword>
<feature type="compositionally biased region" description="Acidic residues" evidence="1">
    <location>
        <begin position="114"/>
        <end position="126"/>
    </location>
</feature>
<evidence type="ECO:0008006" key="4">
    <source>
        <dbReference type="Google" id="ProtNLM"/>
    </source>
</evidence>